<feature type="domain" description="Glycosyl transferase family 1" evidence="8">
    <location>
        <begin position="317"/>
        <end position="462"/>
    </location>
</feature>
<evidence type="ECO:0000256" key="3">
    <source>
        <dbReference type="ARBA" id="ARBA00010281"/>
    </source>
</evidence>
<dbReference type="Pfam" id="PF00534">
    <property type="entry name" value="Glycos_transf_1"/>
    <property type="match status" value="1"/>
</dbReference>
<feature type="binding site" evidence="7">
    <location>
        <position position="20"/>
    </location>
    <ligand>
        <name>ADP-alpha-D-glucose</name>
        <dbReference type="ChEBI" id="CHEBI:57498"/>
    </ligand>
</feature>
<dbReference type="UniPathway" id="UPA00164"/>
<dbReference type="EMBL" id="JABFRW010000171">
    <property type="protein sequence ID" value="NOT35074.1"/>
    <property type="molecule type" value="Genomic_DNA"/>
</dbReference>
<gene>
    <name evidence="7" type="primary">glgA</name>
    <name evidence="10" type="ORF">HOP12_13060</name>
</gene>
<proteinExistence type="inferred from homology"/>
<dbReference type="HAMAP" id="MF_00484">
    <property type="entry name" value="Glycogen_synth"/>
    <property type="match status" value="1"/>
</dbReference>
<dbReference type="SUPFAM" id="SSF53756">
    <property type="entry name" value="UDP-Glycosyltransferase/glycogen phosphorylase"/>
    <property type="match status" value="1"/>
</dbReference>
<dbReference type="InterPro" id="IPR001296">
    <property type="entry name" value="Glyco_trans_1"/>
</dbReference>
<dbReference type="PANTHER" id="PTHR45825">
    <property type="entry name" value="GRANULE-BOUND STARCH SYNTHASE 1, CHLOROPLASTIC/AMYLOPLASTIC"/>
    <property type="match status" value="1"/>
</dbReference>
<keyword evidence="6 7" id="KW-0320">Glycogen biosynthesis</keyword>
<dbReference type="Gene3D" id="3.40.50.2000">
    <property type="entry name" value="Glycogen Phosphorylase B"/>
    <property type="match status" value="2"/>
</dbReference>
<evidence type="ECO:0000256" key="2">
    <source>
        <dbReference type="ARBA" id="ARBA00002764"/>
    </source>
</evidence>
<dbReference type="InterPro" id="IPR011835">
    <property type="entry name" value="GS/SS"/>
</dbReference>
<evidence type="ECO:0000256" key="7">
    <source>
        <dbReference type="HAMAP-Rule" id="MF_00484"/>
    </source>
</evidence>
<comment type="function">
    <text evidence="2 7">Synthesizes alpha-1,4-glucan chains using ADP-glucose.</text>
</comment>
<dbReference type="Pfam" id="PF08323">
    <property type="entry name" value="Glyco_transf_5"/>
    <property type="match status" value="1"/>
</dbReference>
<sequence>MKTPALSIAHITSEYAPLAKVGGLADMVASLAAEQVRRGHRVTVVLPGYEGHREVPGWVWRSIGAADLPWGMGVERAEFDLLLPTGPEAPAPQGLRVLRVSHAGERRFFQRSGIYNDPVSGEGYPDNGERYLFFCRAALEGLRQLGGRYQIVHAHDHQAGWIPCFLRTHEAGSETFAGAASVFTIHNLGYQGLQDPWVLALAGFGREHFYPGGPFEFWGRVNFMKVGLLFADMISTVSPRYAEEIRSSDEFGFGLEGVLERRQLDLRGILNGIDDAYWDPARDRWLSHPYDRANMAGKWKNRTALLTECGFPPQPDWPVVGMVSRLVDQKGFDLIEAAAAELQKLEARFVVLGSGQARYQDLFTRLVSESPERFSFRTGFDERFAHAIEAGADLFLMPSRYEPCGLNQMYSLRYGTVPVVRATGGLADTVEDFDPATRAGTGFVFQNYESADMVAALRRAFTVYRQPHLWGQLRANGMSRDFSWRRSAEGYDRLYVEALARVGAGRMKTLETVKSAG</sequence>
<dbReference type="InterPro" id="IPR013534">
    <property type="entry name" value="Starch_synth_cat_dom"/>
</dbReference>
<protein>
    <recommendedName>
        <fullName evidence="7">Glycogen synthase</fullName>
        <ecNumber evidence="7">2.4.1.21</ecNumber>
    </recommendedName>
    <alternativeName>
        <fullName evidence="7">Starch [bacterial glycogen] synthase</fullName>
    </alternativeName>
</protein>
<evidence type="ECO:0000256" key="5">
    <source>
        <dbReference type="ARBA" id="ARBA00022679"/>
    </source>
</evidence>
<keyword evidence="4 7" id="KW-0328">Glycosyltransferase</keyword>
<reference evidence="10 11" key="1">
    <citation type="submission" date="2020-04" db="EMBL/GenBank/DDBJ databases">
        <title>Metagenomic profiling of ammonia- and methane-oxidizing microorganisms in a Dutch drinking water treatment plant.</title>
        <authorList>
            <person name="Poghosyan L."/>
            <person name="Leucker S."/>
        </authorList>
    </citation>
    <scope>NUCLEOTIDE SEQUENCE [LARGE SCALE GENOMIC DNA]</scope>
    <source>
        <strain evidence="10">S-RSF-IL-03</strain>
    </source>
</reference>
<keyword evidence="5 7" id="KW-0808">Transferase</keyword>
<evidence type="ECO:0000313" key="11">
    <source>
        <dbReference type="Proteomes" id="UP000580839"/>
    </source>
</evidence>
<dbReference type="CDD" id="cd03791">
    <property type="entry name" value="GT5_Glycogen_synthase_DULL1-like"/>
    <property type="match status" value="1"/>
</dbReference>
<dbReference type="NCBIfam" id="TIGR02095">
    <property type="entry name" value="glgA"/>
    <property type="match status" value="1"/>
</dbReference>
<comment type="similarity">
    <text evidence="3 7">Belongs to the glycosyltransferase 1 family. Bacterial/plant glycogen synthase subfamily.</text>
</comment>
<dbReference type="GO" id="GO:0004373">
    <property type="term" value="F:alpha-1,4-glucan glucosyltransferase (UDP-glucose donor) activity"/>
    <property type="evidence" value="ECO:0007669"/>
    <property type="project" value="InterPro"/>
</dbReference>
<dbReference type="EC" id="2.4.1.21" evidence="7"/>
<dbReference type="AlphaFoldDB" id="A0A849SR15"/>
<evidence type="ECO:0000256" key="1">
    <source>
        <dbReference type="ARBA" id="ARBA00001478"/>
    </source>
</evidence>
<dbReference type="PANTHER" id="PTHR45825:SF11">
    <property type="entry name" value="ALPHA AMYLASE DOMAIN-CONTAINING PROTEIN"/>
    <property type="match status" value="1"/>
</dbReference>
<comment type="pathway">
    <text evidence="7">Glycan biosynthesis; glycogen biosynthesis.</text>
</comment>
<comment type="caution">
    <text evidence="10">The sequence shown here is derived from an EMBL/GenBank/DDBJ whole genome shotgun (WGS) entry which is preliminary data.</text>
</comment>
<evidence type="ECO:0000256" key="4">
    <source>
        <dbReference type="ARBA" id="ARBA00022676"/>
    </source>
</evidence>
<dbReference type="GO" id="GO:0005978">
    <property type="term" value="P:glycogen biosynthetic process"/>
    <property type="evidence" value="ECO:0007669"/>
    <property type="project" value="UniProtKB-UniRule"/>
</dbReference>
<dbReference type="Proteomes" id="UP000580839">
    <property type="component" value="Unassembled WGS sequence"/>
</dbReference>
<evidence type="ECO:0000313" key="10">
    <source>
        <dbReference type="EMBL" id="NOT35074.1"/>
    </source>
</evidence>
<accession>A0A849SR15</accession>
<comment type="catalytic activity">
    <reaction evidence="1 7">
        <text>[(1-&gt;4)-alpha-D-glucosyl](n) + ADP-alpha-D-glucose = [(1-&gt;4)-alpha-D-glucosyl](n+1) + ADP + H(+)</text>
        <dbReference type="Rhea" id="RHEA:18189"/>
        <dbReference type="Rhea" id="RHEA-COMP:9584"/>
        <dbReference type="Rhea" id="RHEA-COMP:9587"/>
        <dbReference type="ChEBI" id="CHEBI:15378"/>
        <dbReference type="ChEBI" id="CHEBI:15444"/>
        <dbReference type="ChEBI" id="CHEBI:57498"/>
        <dbReference type="ChEBI" id="CHEBI:456216"/>
        <dbReference type="EC" id="2.4.1.21"/>
    </reaction>
</comment>
<evidence type="ECO:0000259" key="9">
    <source>
        <dbReference type="Pfam" id="PF08323"/>
    </source>
</evidence>
<name>A0A849SR15_UNCEI</name>
<organism evidence="10 11">
    <name type="scientific">Eiseniibacteriota bacterium</name>
    <dbReference type="NCBI Taxonomy" id="2212470"/>
    <lineage>
        <taxon>Bacteria</taxon>
        <taxon>Candidatus Eiseniibacteriota</taxon>
    </lineage>
</organism>
<feature type="domain" description="Starch synthase catalytic" evidence="9">
    <location>
        <begin position="8"/>
        <end position="260"/>
    </location>
</feature>
<evidence type="ECO:0000256" key="6">
    <source>
        <dbReference type="ARBA" id="ARBA00023056"/>
    </source>
</evidence>
<dbReference type="GO" id="GO:0009011">
    <property type="term" value="F:alpha-1,4-glucan glucosyltransferase (ADP-glucose donor) activity"/>
    <property type="evidence" value="ECO:0007669"/>
    <property type="project" value="UniProtKB-UniRule"/>
</dbReference>
<evidence type="ECO:0000259" key="8">
    <source>
        <dbReference type="Pfam" id="PF00534"/>
    </source>
</evidence>